<dbReference type="InterPro" id="IPR001623">
    <property type="entry name" value="DnaJ_domain"/>
</dbReference>
<dbReference type="InParanoid" id="W3XEY8"/>
<evidence type="ECO:0000256" key="1">
    <source>
        <dbReference type="ARBA" id="ARBA00004123"/>
    </source>
</evidence>
<dbReference type="KEGG" id="pfy:PFICI_05863"/>
<dbReference type="GeneID" id="19270876"/>
<evidence type="ECO:0000256" key="6">
    <source>
        <dbReference type="SAM" id="MobiDB-lite"/>
    </source>
</evidence>
<dbReference type="SUPFAM" id="SSF46565">
    <property type="entry name" value="Chaperone J-domain"/>
    <property type="match status" value="1"/>
</dbReference>
<evidence type="ECO:0000256" key="4">
    <source>
        <dbReference type="ARBA" id="ARBA00023186"/>
    </source>
</evidence>
<evidence type="ECO:0000256" key="5">
    <source>
        <dbReference type="ARBA" id="ARBA00023242"/>
    </source>
</evidence>
<dbReference type="GO" id="GO:0005681">
    <property type="term" value="C:spliceosomal complex"/>
    <property type="evidence" value="ECO:0007669"/>
    <property type="project" value="TreeGrafter"/>
</dbReference>
<dbReference type="RefSeq" id="XP_007832635.1">
    <property type="nucleotide sequence ID" value="XM_007834444.1"/>
</dbReference>
<feature type="region of interest" description="Disordered" evidence="6">
    <location>
        <begin position="142"/>
        <end position="336"/>
    </location>
</feature>
<gene>
    <name evidence="8" type="ORF">PFICI_05863</name>
</gene>
<organism evidence="8 9">
    <name type="scientific">Pestalotiopsis fici (strain W106-1 / CGMCC3.15140)</name>
    <dbReference type="NCBI Taxonomy" id="1229662"/>
    <lineage>
        <taxon>Eukaryota</taxon>
        <taxon>Fungi</taxon>
        <taxon>Dikarya</taxon>
        <taxon>Ascomycota</taxon>
        <taxon>Pezizomycotina</taxon>
        <taxon>Sordariomycetes</taxon>
        <taxon>Xylariomycetidae</taxon>
        <taxon>Amphisphaeriales</taxon>
        <taxon>Sporocadaceae</taxon>
        <taxon>Pestalotiopsis</taxon>
    </lineage>
</organism>
<dbReference type="OrthoDB" id="376357at2759"/>
<dbReference type="SMART" id="SM00271">
    <property type="entry name" value="DnaJ"/>
    <property type="match status" value="1"/>
</dbReference>
<dbReference type="eggNOG" id="KOG0691">
    <property type="taxonomic scope" value="Eukaryota"/>
</dbReference>
<keyword evidence="3" id="KW-0963">Cytoplasm</keyword>
<dbReference type="Pfam" id="PF00226">
    <property type="entry name" value="DnaJ"/>
    <property type="match status" value="1"/>
</dbReference>
<evidence type="ECO:0000259" key="7">
    <source>
        <dbReference type="PROSITE" id="PS50076"/>
    </source>
</evidence>
<dbReference type="CDD" id="cd06257">
    <property type="entry name" value="DnaJ"/>
    <property type="match status" value="1"/>
</dbReference>
<evidence type="ECO:0000313" key="9">
    <source>
        <dbReference type="Proteomes" id="UP000030651"/>
    </source>
</evidence>
<proteinExistence type="predicted"/>
<accession>W3XEY8</accession>
<dbReference type="PROSITE" id="PS50076">
    <property type="entry name" value="DNAJ_2"/>
    <property type="match status" value="1"/>
</dbReference>
<keyword evidence="9" id="KW-1185">Reference proteome</keyword>
<dbReference type="InterPro" id="IPR052094">
    <property type="entry name" value="Pre-mRNA-splicing_ERAD"/>
</dbReference>
<feature type="compositionally biased region" description="Basic and acidic residues" evidence="6">
    <location>
        <begin position="316"/>
        <end position="336"/>
    </location>
</feature>
<feature type="compositionally biased region" description="Basic and acidic residues" evidence="6">
    <location>
        <begin position="235"/>
        <end position="259"/>
    </location>
</feature>
<protein>
    <recommendedName>
        <fullName evidence="7">J domain-containing protein</fullName>
    </recommendedName>
</protein>
<dbReference type="GO" id="GO:0000390">
    <property type="term" value="P:spliceosomal complex disassembly"/>
    <property type="evidence" value="ECO:0007669"/>
    <property type="project" value="TreeGrafter"/>
</dbReference>
<feature type="compositionally biased region" description="Basic and acidic residues" evidence="6">
    <location>
        <begin position="142"/>
        <end position="154"/>
    </location>
</feature>
<dbReference type="AlphaFoldDB" id="W3XEY8"/>
<keyword evidence="4" id="KW-0143">Chaperone</keyword>
<dbReference type="EMBL" id="KI912111">
    <property type="protein sequence ID" value="ETS83987.1"/>
    <property type="molecule type" value="Genomic_DNA"/>
</dbReference>
<feature type="compositionally biased region" description="Low complexity" evidence="6">
    <location>
        <begin position="295"/>
        <end position="311"/>
    </location>
</feature>
<dbReference type="HOGENOM" id="CLU_073392_0_0_1"/>
<evidence type="ECO:0000256" key="2">
    <source>
        <dbReference type="ARBA" id="ARBA00004496"/>
    </source>
</evidence>
<evidence type="ECO:0000256" key="3">
    <source>
        <dbReference type="ARBA" id="ARBA00022490"/>
    </source>
</evidence>
<dbReference type="PANTHER" id="PTHR44313:SF1">
    <property type="entry name" value="DNAJ HOMOLOG SUBFAMILY C MEMBER 17"/>
    <property type="match status" value="1"/>
</dbReference>
<reference evidence="9" key="1">
    <citation type="journal article" date="2015" name="BMC Genomics">
        <title>Genomic and transcriptomic analysis of the endophytic fungus Pestalotiopsis fici reveals its lifestyle and high potential for synthesis of natural products.</title>
        <authorList>
            <person name="Wang X."/>
            <person name="Zhang X."/>
            <person name="Liu L."/>
            <person name="Xiang M."/>
            <person name="Wang W."/>
            <person name="Sun X."/>
            <person name="Che Y."/>
            <person name="Guo L."/>
            <person name="Liu G."/>
            <person name="Guo L."/>
            <person name="Wang C."/>
            <person name="Yin W.B."/>
            <person name="Stadler M."/>
            <person name="Zhang X."/>
            <person name="Liu X."/>
        </authorList>
    </citation>
    <scope>NUCLEOTIDE SEQUENCE [LARGE SCALE GENOMIC DNA]</scope>
    <source>
        <strain evidence="9">W106-1 / CGMCC3.15140</strain>
    </source>
</reference>
<feature type="domain" description="J" evidence="7">
    <location>
        <begin position="47"/>
        <end position="113"/>
    </location>
</feature>
<feature type="compositionally biased region" description="Polar residues" evidence="6">
    <location>
        <begin position="207"/>
        <end position="219"/>
    </location>
</feature>
<dbReference type="STRING" id="1229662.W3XEY8"/>
<comment type="subcellular location">
    <subcellularLocation>
        <location evidence="2">Cytoplasm</location>
    </subcellularLocation>
    <subcellularLocation>
        <location evidence="1">Nucleus</location>
    </subcellularLocation>
</comment>
<dbReference type="Proteomes" id="UP000030651">
    <property type="component" value="Unassembled WGS sequence"/>
</dbReference>
<dbReference type="OMA" id="AKYDNHR"/>
<dbReference type="Gene3D" id="1.10.287.110">
    <property type="entry name" value="DnaJ domain"/>
    <property type="match status" value="1"/>
</dbReference>
<keyword evidence="5" id="KW-0539">Nucleus</keyword>
<sequence length="336" mass="37988">MSLAFAWKTSAPQHSSDNFTCYQQSRVKMDKSEILAFAREYSSKNIDLYELLGIDSLKAADANEVKRAYRKQSIKYHPDKLGDDFDPDKWQLLERGRDVLMDKAAKDAYDAARSAALREQERRQAMNAKRKAAIEDLEARERGEVPKRLRKEEDTGMSAAERQQLNQEGNRRLEMRRRQMAEAEERERKAQELANLAKSGQKEPINTPENPVSNLQQKISPDDEDDPEIAAIQQRIREAQEKKAAKAARKAEKAARKTGDNAPVPSDTSAQAQEKPMSKPPATESQADEKKKVPKFSFTSPSTASAATAPKNDWATMKERLKAAQAERERRKAETA</sequence>
<dbReference type="InterPro" id="IPR036869">
    <property type="entry name" value="J_dom_sf"/>
</dbReference>
<evidence type="ECO:0000313" key="8">
    <source>
        <dbReference type="EMBL" id="ETS83987.1"/>
    </source>
</evidence>
<dbReference type="GO" id="GO:0005737">
    <property type="term" value="C:cytoplasm"/>
    <property type="evidence" value="ECO:0007669"/>
    <property type="project" value="UniProtKB-SubCell"/>
</dbReference>
<name>W3XEY8_PESFW</name>
<feature type="compositionally biased region" description="Basic and acidic residues" evidence="6">
    <location>
        <begin position="169"/>
        <end position="191"/>
    </location>
</feature>
<dbReference type="PANTHER" id="PTHR44313">
    <property type="entry name" value="DNAJ HOMOLOG SUBFAMILY C MEMBER 17"/>
    <property type="match status" value="1"/>
</dbReference>